<dbReference type="Pfam" id="PF03150">
    <property type="entry name" value="CCP_MauG"/>
    <property type="match status" value="1"/>
</dbReference>
<sequence length="344" mass="39286">MNRVFILLTISILFIVACGNDDDQSTNYWQVDVPEYFPEMVYTIENNPVTKEGFELGRMLFYETRLSSDNTVSCANCHQPYLAFADPVHVFSVGVNNQKGTRNAPPIFNLAFQSHFFWDGGVNHVDFIPINPIMNKLEMNESISNVVKKVNELPEYQDKFKQVFGKDSVNGEEFLHAFSQFLVMLVSDNAYYDQWMQGKYELNEAELRGMKLYESKCADCHGTALFTDGSFRNNGLDAEFSKDLGRAIITEYAGDEGKFKVPTLRNLAYTAPYMHDGRFETLEEVLDHYDHRVVQSATLDPLLVQANGELGIPMTDQEKSDIIAFLHTLTDRDFVSDSRFFDPN</sequence>
<dbReference type="InterPro" id="IPR026259">
    <property type="entry name" value="MauG/Cytc_peroxidase"/>
</dbReference>
<evidence type="ECO:0000259" key="10">
    <source>
        <dbReference type="PROSITE" id="PS51007"/>
    </source>
</evidence>
<dbReference type="PANTHER" id="PTHR30600">
    <property type="entry name" value="CYTOCHROME C PEROXIDASE-RELATED"/>
    <property type="match status" value="1"/>
</dbReference>
<dbReference type="GO" id="GO:0042597">
    <property type="term" value="C:periplasmic space"/>
    <property type="evidence" value="ECO:0007669"/>
    <property type="project" value="UniProtKB-SubCell"/>
</dbReference>
<comment type="cofactor">
    <cofactor evidence="8">
        <name>heme</name>
        <dbReference type="ChEBI" id="CHEBI:30413"/>
    </cofactor>
    <text evidence="8">Binds 2 heme groups.</text>
</comment>
<comment type="caution">
    <text evidence="11">The sequence shown here is derived from an EMBL/GenBank/DDBJ whole genome shotgun (WGS) entry which is preliminary data.</text>
</comment>
<evidence type="ECO:0000256" key="3">
    <source>
        <dbReference type="ARBA" id="ARBA00022723"/>
    </source>
</evidence>
<dbReference type="PROSITE" id="PS51007">
    <property type="entry name" value="CYTC"/>
    <property type="match status" value="1"/>
</dbReference>
<keyword evidence="4" id="KW-0732">Signal</keyword>
<name>A0A937F827_9BACT</name>
<organism evidence="11 12">
    <name type="scientific">Fulvivirga sediminis</name>
    <dbReference type="NCBI Taxonomy" id="2803949"/>
    <lineage>
        <taxon>Bacteria</taxon>
        <taxon>Pseudomonadati</taxon>
        <taxon>Bacteroidota</taxon>
        <taxon>Cytophagia</taxon>
        <taxon>Cytophagales</taxon>
        <taxon>Fulvivirgaceae</taxon>
        <taxon>Fulvivirga</taxon>
    </lineage>
</organism>
<dbReference type="InterPro" id="IPR009056">
    <property type="entry name" value="Cyt_c-like_dom"/>
</dbReference>
<dbReference type="GO" id="GO:0004130">
    <property type="term" value="F:cytochrome-c peroxidase activity"/>
    <property type="evidence" value="ECO:0007669"/>
    <property type="project" value="TreeGrafter"/>
</dbReference>
<feature type="binding site" description="covalent" evidence="8">
    <location>
        <position position="74"/>
    </location>
    <ligand>
        <name>heme c</name>
        <dbReference type="ChEBI" id="CHEBI:61717"/>
        <label>1</label>
    </ligand>
</feature>
<comment type="PTM">
    <text evidence="8">Binds 2 heme groups per subunit.</text>
</comment>
<dbReference type="EMBL" id="JAESIY010000003">
    <property type="protein sequence ID" value="MBL3656014.1"/>
    <property type="molecule type" value="Genomic_DNA"/>
</dbReference>
<dbReference type="AlphaFoldDB" id="A0A937F827"/>
<dbReference type="Gene3D" id="1.10.760.10">
    <property type="entry name" value="Cytochrome c-like domain"/>
    <property type="match status" value="2"/>
</dbReference>
<evidence type="ECO:0000256" key="6">
    <source>
        <dbReference type="ARBA" id="ARBA00023002"/>
    </source>
</evidence>
<protein>
    <submittedName>
        <fullName evidence="11">C-type cytochrome</fullName>
    </submittedName>
</protein>
<gene>
    <name evidence="11" type="ORF">JL102_07730</name>
</gene>
<keyword evidence="7 9" id="KW-0408">Iron</keyword>
<keyword evidence="3 9" id="KW-0479">Metal-binding</keyword>
<evidence type="ECO:0000256" key="1">
    <source>
        <dbReference type="ARBA" id="ARBA00004418"/>
    </source>
</evidence>
<dbReference type="InterPro" id="IPR051395">
    <property type="entry name" value="Cytochrome_c_Peroxidase/MauG"/>
</dbReference>
<dbReference type="InterPro" id="IPR036909">
    <property type="entry name" value="Cyt_c-like_dom_sf"/>
</dbReference>
<evidence type="ECO:0000256" key="5">
    <source>
        <dbReference type="ARBA" id="ARBA00022764"/>
    </source>
</evidence>
<keyword evidence="12" id="KW-1185">Reference proteome</keyword>
<evidence type="ECO:0000256" key="7">
    <source>
        <dbReference type="ARBA" id="ARBA00023004"/>
    </source>
</evidence>
<evidence type="ECO:0000313" key="12">
    <source>
        <dbReference type="Proteomes" id="UP000659388"/>
    </source>
</evidence>
<evidence type="ECO:0000313" key="11">
    <source>
        <dbReference type="EMBL" id="MBL3656014.1"/>
    </source>
</evidence>
<dbReference type="SUPFAM" id="SSF46626">
    <property type="entry name" value="Cytochrome c"/>
    <property type="match status" value="2"/>
</dbReference>
<feature type="binding site" description="covalent" evidence="8">
    <location>
        <position position="220"/>
    </location>
    <ligand>
        <name>heme c</name>
        <dbReference type="ChEBI" id="CHEBI:61717"/>
        <label>2</label>
    </ligand>
</feature>
<keyword evidence="6" id="KW-0560">Oxidoreductase</keyword>
<proteinExistence type="predicted"/>
<dbReference type="PANTHER" id="PTHR30600:SF10">
    <property type="entry name" value="BLL6722 PROTEIN"/>
    <property type="match status" value="1"/>
</dbReference>
<feature type="binding site" description="axial binding residue" evidence="9">
    <location>
        <position position="78"/>
    </location>
    <ligand>
        <name>heme c</name>
        <dbReference type="ChEBI" id="CHEBI:61717"/>
        <label>1</label>
    </ligand>
    <ligandPart>
        <name>Fe</name>
        <dbReference type="ChEBI" id="CHEBI:18248"/>
    </ligandPart>
</feature>
<feature type="domain" description="Cytochrome c" evidence="10">
    <location>
        <begin position="204"/>
        <end position="330"/>
    </location>
</feature>
<feature type="binding site" description="covalent" evidence="8">
    <location>
        <position position="217"/>
    </location>
    <ligand>
        <name>heme c</name>
        <dbReference type="ChEBI" id="CHEBI:61717"/>
        <label>2</label>
    </ligand>
</feature>
<keyword evidence="5" id="KW-0574">Periplasm</keyword>
<evidence type="ECO:0000256" key="9">
    <source>
        <dbReference type="PIRSR" id="PIRSR000294-2"/>
    </source>
</evidence>
<comment type="subcellular location">
    <subcellularLocation>
        <location evidence="1">Periplasm</location>
    </subcellularLocation>
</comment>
<accession>A0A937F827</accession>
<reference evidence="11" key="1">
    <citation type="submission" date="2021-01" db="EMBL/GenBank/DDBJ databases">
        <title>Fulvivirga kasyanovii gen. nov., sp nov., a novel member of the phylum Bacteroidetes isolated from seawater in a mussel farm.</title>
        <authorList>
            <person name="Zhao L.-H."/>
            <person name="Wang Z.-J."/>
        </authorList>
    </citation>
    <scope>NUCLEOTIDE SEQUENCE</scope>
    <source>
        <strain evidence="11">2943</strain>
    </source>
</reference>
<keyword evidence="2 8" id="KW-0349">Heme</keyword>
<evidence type="ECO:0000256" key="4">
    <source>
        <dbReference type="ARBA" id="ARBA00022729"/>
    </source>
</evidence>
<dbReference type="RefSeq" id="WP_202243714.1">
    <property type="nucleotide sequence ID" value="NZ_JAESIY010000003.1"/>
</dbReference>
<feature type="binding site" description="covalent" evidence="8">
    <location>
        <position position="77"/>
    </location>
    <ligand>
        <name>heme c</name>
        <dbReference type="ChEBI" id="CHEBI:61717"/>
        <label>1</label>
    </ligand>
</feature>
<evidence type="ECO:0000256" key="8">
    <source>
        <dbReference type="PIRSR" id="PIRSR000294-1"/>
    </source>
</evidence>
<dbReference type="GO" id="GO:0046872">
    <property type="term" value="F:metal ion binding"/>
    <property type="evidence" value="ECO:0007669"/>
    <property type="project" value="UniProtKB-KW"/>
</dbReference>
<dbReference type="Proteomes" id="UP000659388">
    <property type="component" value="Unassembled WGS sequence"/>
</dbReference>
<dbReference type="GO" id="GO:0020037">
    <property type="term" value="F:heme binding"/>
    <property type="evidence" value="ECO:0007669"/>
    <property type="project" value="InterPro"/>
</dbReference>
<dbReference type="PIRSF" id="PIRSF000294">
    <property type="entry name" value="Cytochrome-c_peroxidase"/>
    <property type="match status" value="1"/>
</dbReference>
<dbReference type="PROSITE" id="PS51257">
    <property type="entry name" value="PROKAR_LIPOPROTEIN"/>
    <property type="match status" value="1"/>
</dbReference>
<evidence type="ECO:0000256" key="2">
    <source>
        <dbReference type="ARBA" id="ARBA00022617"/>
    </source>
</evidence>
<dbReference type="GO" id="GO:0009055">
    <property type="term" value="F:electron transfer activity"/>
    <property type="evidence" value="ECO:0007669"/>
    <property type="project" value="InterPro"/>
</dbReference>
<dbReference type="InterPro" id="IPR004852">
    <property type="entry name" value="Di-haem_cyt_c_peroxidsae"/>
</dbReference>
<dbReference type="Pfam" id="PF00034">
    <property type="entry name" value="Cytochrom_C"/>
    <property type="match status" value="1"/>
</dbReference>
<feature type="binding site" description="axial binding residue" evidence="9">
    <location>
        <position position="221"/>
    </location>
    <ligand>
        <name>heme c</name>
        <dbReference type="ChEBI" id="CHEBI:61717"/>
        <label>2</label>
    </ligand>
    <ligandPart>
        <name>Fe</name>
        <dbReference type="ChEBI" id="CHEBI:18248"/>
    </ligandPart>
</feature>